<dbReference type="PANTHER" id="PTHR35037:SF7">
    <property type="entry name" value="AUTOTRANSPORTER"/>
    <property type="match status" value="1"/>
</dbReference>
<feature type="domain" description="Autotransporter" evidence="3">
    <location>
        <begin position="609"/>
        <end position="877"/>
    </location>
</feature>
<dbReference type="Gene3D" id="2.160.20.20">
    <property type="match status" value="2"/>
</dbReference>
<dbReference type="PROSITE" id="PS51208">
    <property type="entry name" value="AUTOTRANSPORTER"/>
    <property type="match status" value="1"/>
</dbReference>
<proteinExistence type="predicted"/>
<keyword evidence="5" id="KW-1185">Reference proteome</keyword>
<dbReference type="RefSeq" id="WP_187521855.1">
    <property type="nucleotide sequence ID" value="NZ_JACONW010000063.1"/>
</dbReference>
<dbReference type="SUPFAM" id="SSF51126">
    <property type="entry name" value="Pectin lyase-like"/>
    <property type="match status" value="2"/>
</dbReference>
<evidence type="ECO:0000313" key="4">
    <source>
        <dbReference type="EMBL" id="MBC3950972.1"/>
    </source>
</evidence>
<dbReference type="EMBL" id="JACONW010000063">
    <property type="protein sequence ID" value="MBC3950972.1"/>
    <property type="molecule type" value="Genomic_DNA"/>
</dbReference>
<dbReference type="PANTHER" id="PTHR35037">
    <property type="entry name" value="C-TERMINAL REGION OF AIDA-LIKE PROTEIN"/>
    <property type="match status" value="1"/>
</dbReference>
<dbReference type="SMART" id="SM00869">
    <property type="entry name" value="Autotransporter"/>
    <property type="match status" value="1"/>
</dbReference>
<dbReference type="Gene3D" id="2.40.128.130">
    <property type="entry name" value="Autotransporter beta-domain"/>
    <property type="match status" value="1"/>
</dbReference>
<dbReference type="InterPro" id="IPR004899">
    <property type="entry name" value="Pertactin_central"/>
</dbReference>
<dbReference type="InterPro" id="IPR051551">
    <property type="entry name" value="Autotransporter_adhesion"/>
</dbReference>
<dbReference type="PRINTS" id="PR01484">
    <property type="entry name" value="PRTACTNFAMLY"/>
</dbReference>
<evidence type="ECO:0000259" key="3">
    <source>
        <dbReference type="PROSITE" id="PS51208"/>
    </source>
</evidence>
<accession>A0ABR7B1D0</accession>
<dbReference type="Pfam" id="PF03212">
    <property type="entry name" value="Pertactin"/>
    <property type="match status" value="1"/>
</dbReference>
<comment type="caution">
    <text evidence="4">The sequence shown here is derived from an EMBL/GenBank/DDBJ whole genome shotgun (WGS) entry which is preliminary data.</text>
</comment>
<dbReference type="InterPro" id="IPR012332">
    <property type="entry name" value="Autotransporter_pectin_lyase_C"/>
</dbReference>
<dbReference type="InterPro" id="IPR011050">
    <property type="entry name" value="Pectin_lyase_fold/virulence"/>
</dbReference>
<feature type="signal peptide" evidence="2">
    <location>
        <begin position="1"/>
        <end position="31"/>
    </location>
</feature>
<feature type="chain" id="PRO_5046068518" evidence="2">
    <location>
        <begin position="32"/>
        <end position="877"/>
    </location>
</feature>
<evidence type="ECO:0000256" key="1">
    <source>
        <dbReference type="ARBA" id="ARBA00022729"/>
    </source>
</evidence>
<dbReference type="InterPro" id="IPR006315">
    <property type="entry name" value="OM_autotransptr_brl_dom"/>
</dbReference>
<dbReference type="Pfam" id="PF03797">
    <property type="entry name" value="Autotransporter"/>
    <property type="match status" value="1"/>
</dbReference>
<protein>
    <submittedName>
        <fullName evidence="4">Autotransporter outer membrane beta-barrel domain-containing protein</fullName>
    </submittedName>
</protein>
<keyword evidence="1 2" id="KW-0732">Signal</keyword>
<dbReference type="CDD" id="cd01343">
    <property type="entry name" value="PL1_Passenger_AT"/>
    <property type="match status" value="1"/>
</dbReference>
<dbReference type="Proteomes" id="UP000651852">
    <property type="component" value="Unassembled WGS sequence"/>
</dbReference>
<evidence type="ECO:0000256" key="2">
    <source>
        <dbReference type="SAM" id="SignalP"/>
    </source>
</evidence>
<dbReference type="InterPro" id="IPR005546">
    <property type="entry name" value="Autotransporte_beta"/>
</dbReference>
<evidence type="ECO:0000313" key="5">
    <source>
        <dbReference type="Proteomes" id="UP000651852"/>
    </source>
</evidence>
<dbReference type="SUPFAM" id="SSF103515">
    <property type="entry name" value="Autotransporter"/>
    <property type="match status" value="1"/>
</dbReference>
<dbReference type="InterPro" id="IPR006626">
    <property type="entry name" value="PbH1"/>
</dbReference>
<reference evidence="4 5" key="1">
    <citation type="submission" date="2020-08" db="EMBL/GenBank/DDBJ databases">
        <title>Putative novel bacterial strains isolated from necrotic wheat leaf tissues caused by Xanthomonas translucens.</title>
        <authorList>
            <person name="Tambong J.T."/>
        </authorList>
    </citation>
    <scope>NUCLEOTIDE SEQUENCE [LARGE SCALE GENOMIC DNA]</scope>
    <source>
        <strain evidence="4 5">DOAB 1069</strain>
    </source>
</reference>
<dbReference type="InterPro" id="IPR003991">
    <property type="entry name" value="Pertactin_virulence_factor"/>
</dbReference>
<dbReference type="NCBIfam" id="TIGR01414">
    <property type="entry name" value="autotrans_barl"/>
    <property type="match status" value="1"/>
</dbReference>
<organism evidence="4 5">
    <name type="scientific">Pseudomonas folii</name>
    <dbReference type="NCBI Taxonomy" id="2762593"/>
    <lineage>
        <taxon>Bacteria</taxon>
        <taxon>Pseudomonadati</taxon>
        <taxon>Pseudomonadota</taxon>
        <taxon>Gammaproteobacteria</taxon>
        <taxon>Pseudomonadales</taxon>
        <taxon>Pseudomonadaceae</taxon>
        <taxon>Pseudomonas</taxon>
    </lineage>
</organism>
<sequence length="877" mass="89843">MSLNSTITLQTCHCTALLIASLAWVDSASGAALIPGQTVNVQPGFPPEFWTLQNATLNVLPGAQTLSIGADAGSTVNLSGATVTPIAGNGNVLGLRVNSSTTTVLNSTIDATAGVGLAVVNLAGTPSTGTVTNSIINGFGRGVNVANGSTATLTNTQVTGTGSGPTIADNGYGLVLFGGNATVQGGSTITGSNRGVLILEDGNAAPAPSLVLDNSTVTGTAGSAIFVDALSAAATPSVIVRNGTTLNAGNATVLQVGEPGGTGANIATLEFIVDNSALVGNVQVFNNNIVDIDLSNSASLTGDMTDIHSLDINASTVTGNLSVPAGSTVPVTMAGNSAYTGTMSNIGSLNMNSSTFTGNVVETSGSVASISLSNQSTLTGQLSNIGTLNIDQSQMTGDIVQDAATAAGINLSNNGLLTGTISNAQTMSVDSTSRWNMINDSSVGNLALNGGTINLRGANAGFRVLTLGALSGSGTFALGTDLAGHSSDLINVTGSASGSHTLAIQNTGVDPIEEDYAQQVVHTGSGDGVFAVPGGMVDVGTFEYRLEKRGTDWFLVQATTTNPGPDPAEPGEPIITPGTRAVVGLFSAAPTVWYGELTTLRSRMGELRQGHTAGGVWARAYGNKFNISATDQVSYQQNQQGMSFGVDTPLPSADGQWLVGVMGGVSRSELNLKSGTSGDVNSYYMGLYSTWLSTSGYYIDAVVKANRFENKANVLMSDGVKSEGDYNNYGFGGSIEGGKHIELGDKWFVEPYAQLSSLWVSGEHYGLDNGMQARSNHADSMLGKVGTYVGRTIDLGRGGFVQPYVRVAGAQEFARSNKVKVNSTTFSDDLSGTRGELGAGVVAQLSDVMQMHADVDYSNGDNIEQPWGINIGLRYAW</sequence>
<dbReference type="InterPro" id="IPR036709">
    <property type="entry name" value="Autotransporte_beta_dom_sf"/>
</dbReference>
<dbReference type="SMART" id="SM00710">
    <property type="entry name" value="PbH1"/>
    <property type="match status" value="5"/>
</dbReference>
<gene>
    <name evidence="4" type="ORF">H8S59_14495</name>
</gene>
<name>A0ABR7B1D0_9PSED</name>